<evidence type="ECO:0000313" key="2">
    <source>
        <dbReference type="EMBL" id="CAD0108794.1"/>
    </source>
</evidence>
<sequence length="55" mass="5845">MARGNQKERAREKTLKAAGNVMSGSEQAKAKESAAEIMRAKQAAADAKRAAEAKK</sequence>
<gene>
    <name evidence="2" type="ORF">AWRI4620_LOCUS3049</name>
</gene>
<comment type="caution">
    <text evidence="2">The sequence shown here is derived from an EMBL/GenBank/DDBJ whole genome shotgun (WGS) entry which is preliminary data.</text>
</comment>
<evidence type="ECO:0000256" key="1">
    <source>
        <dbReference type="SAM" id="MobiDB-lite"/>
    </source>
</evidence>
<dbReference type="Proteomes" id="UP000745764">
    <property type="component" value="Unassembled WGS sequence"/>
</dbReference>
<feature type="compositionally biased region" description="Basic and acidic residues" evidence="1">
    <location>
        <begin position="1"/>
        <end position="15"/>
    </location>
</feature>
<accession>A0A9N8PS51</accession>
<protein>
    <recommendedName>
        <fullName evidence="4">Small EDRK-rich factor-like N-terminal domain-containing protein</fullName>
    </recommendedName>
</protein>
<feature type="region of interest" description="Disordered" evidence="1">
    <location>
        <begin position="1"/>
        <end position="35"/>
    </location>
</feature>
<dbReference type="AlphaFoldDB" id="A0A9N8PS51"/>
<keyword evidence="3" id="KW-1185">Reference proteome</keyword>
<name>A0A9N8PS51_9PEZI</name>
<proteinExistence type="predicted"/>
<evidence type="ECO:0008006" key="4">
    <source>
        <dbReference type="Google" id="ProtNLM"/>
    </source>
</evidence>
<dbReference type="EMBL" id="CAINUL010000003">
    <property type="protein sequence ID" value="CAD0108794.1"/>
    <property type="molecule type" value="Genomic_DNA"/>
</dbReference>
<evidence type="ECO:0000313" key="3">
    <source>
        <dbReference type="Proteomes" id="UP000745764"/>
    </source>
</evidence>
<reference evidence="2" key="1">
    <citation type="submission" date="2020-06" db="EMBL/GenBank/DDBJ databases">
        <authorList>
            <person name="Onetto C."/>
        </authorList>
    </citation>
    <scope>NUCLEOTIDE SEQUENCE</scope>
</reference>
<organism evidence="2 3">
    <name type="scientific">Aureobasidium uvarum</name>
    <dbReference type="NCBI Taxonomy" id="2773716"/>
    <lineage>
        <taxon>Eukaryota</taxon>
        <taxon>Fungi</taxon>
        <taxon>Dikarya</taxon>
        <taxon>Ascomycota</taxon>
        <taxon>Pezizomycotina</taxon>
        <taxon>Dothideomycetes</taxon>
        <taxon>Dothideomycetidae</taxon>
        <taxon>Dothideales</taxon>
        <taxon>Saccotheciaceae</taxon>
        <taxon>Aureobasidium</taxon>
    </lineage>
</organism>